<reference evidence="5" key="2">
    <citation type="submission" date="2021-04" db="EMBL/GenBank/DDBJ databases">
        <authorList>
            <person name="Gilroy R."/>
        </authorList>
    </citation>
    <scope>NUCLEOTIDE SEQUENCE</scope>
    <source>
        <strain evidence="5">ChiW4-1371</strain>
    </source>
</reference>
<name>A0A9D2GUU5_9BACT</name>
<dbReference type="PANTHER" id="PTHR32039">
    <property type="entry name" value="MAGNESIUM-CHELATASE SUBUNIT CHLI"/>
    <property type="match status" value="1"/>
</dbReference>
<evidence type="ECO:0000256" key="3">
    <source>
        <dbReference type="ARBA" id="ARBA00022840"/>
    </source>
</evidence>
<evidence type="ECO:0000256" key="1">
    <source>
        <dbReference type="ARBA" id="ARBA00006354"/>
    </source>
</evidence>
<evidence type="ECO:0000313" key="5">
    <source>
        <dbReference type="EMBL" id="HIZ89641.1"/>
    </source>
</evidence>
<dbReference type="Pfam" id="PF01078">
    <property type="entry name" value="Mg_chelatase"/>
    <property type="match status" value="1"/>
</dbReference>
<dbReference type="InterPro" id="IPR014721">
    <property type="entry name" value="Ribsml_uS5_D2-typ_fold_subgr"/>
</dbReference>
<dbReference type="SUPFAM" id="SSF52540">
    <property type="entry name" value="P-loop containing nucleoside triphosphate hydrolases"/>
    <property type="match status" value="1"/>
</dbReference>
<proteinExistence type="inferred from homology"/>
<accession>A0A9D2GUU5</accession>
<dbReference type="PRINTS" id="PR00830">
    <property type="entry name" value="ENDOLAPTASE"/>
</dbReference>
<dbReference type="GO" id="GO:0003677">
    <property type="term" value="F:DNA binding"/>
    <property type="evidence" value="ECO:0007669"/>
    <property type="project" value="InterPro"/>
</dbReference>
<dbReference type="Gene3D" id="3.30.230.10">
    <property type="match status" value="1"/>
</dbReference>
<dbReference type="GO" id="GO:0005524">
    <property type="term" value="F:ATP binding"/>
    <property type="evidence" value="ECO:0007669"/>
    <property type="project" value="UniProtKB-KW"/>
</dbReference>
<dbReference type="InterPro" id="IPR020568">
    <property type="entry name" value="Ribosomal_Su5_D2-typ_SF"/>
</dbReference>
<dbReference type="SMART" id="SM00382">
    <property type="entry name" value="AAA"/>
    <property type="match status" value="1"/>
</dbReference>
<dbReference type="Gene3D" id="3.40.50.300">
    <property type="entry name" value="P-loop containing nucleotide triphosphate hydrolases"/>
    <property type="match status" value="1"/>
</dbReference>
<comment type="similarity">
    <text evidence="1">Belongs to the Mg-chelatase subunits D/I family. ComM subfamily.</text>
</comment>
<evidence type="ECO:0000313" key="6">
    <source>
        <dbReference type="Proteomes" id="UP000824176"/>
    </source>
</evidence>
<sequence>MFAKIKSAYLNGITGVGVDVECDVSSYGLPSFSIVGLADNAIKESRERVKASLKNLDYHFFNHPVTINLAPADMKKDGSHFDLPVAVSILSASGIIENNLDEYLFLGELSLDGSLRAVNGILSMAEYAHDAGIKNIIVPEENMQEASLIPELKVYGFKNLSETIGFLRGDIQKEPFINNNMIDETLSIDYGIDFKDVKGQFAARRAAEVAASGMHNFIMIGSPGSGKTMIARRIPSILPPMTLKEALETTKIHSVAGLIKDSGSLINKRPFVSPHHTSSNIAIIGGGSKAKPGNVSIANSGILFLDEMLEFSRSVLEVLRQPLEDRFVTIARAGRTVTYPAKFMLVAAMNPCPCGYLGDSRKACTCTAHAIERYRAKLSGPMLDRIDLISYVEAVDYKDLMDLKEGESSADIRQRVMNAHKIQAERFKDEGILYNSEMSENMVRKYCQLDDNALKIMEQIMAKHNISARSYSKILKTSRTIADMNNSTKIERSHILEAFQMKLPDSAV</sequence>
<dbReference type="InterPro" id="IPR027417">
    <property type="entry name" value="P-loop_NTPase"/>
</dbReference>
<dbReference type="AlphaFoldDB" id="A0A9D2GUU5"/>
<dbReference type="Proteomes" id="UP000824176">
    <property type="component" value="Unassembled WGS sequence"/>
</dbReference>
<evidence type="ECO:0000256" key="2">
    <source>
        <dbReference type="ARBA" id="ARBA00022741"/>
    </source>
</evidence>
<reference evidence="5" key="1">
    <citation type="journal article" date="2021" name="PeerJ">
        <title>Extensive microbial diversity within the chicken gut microbiome revealed by metagenomics and culture.</title>
        <authorList>
            <person name="Gilroy R."/>
            <person name="Ravi A."/>
            <person name="Getino M."/>
            <person name="Pursley I."/>
            <person name="Horton D.L."/>
            <person name="Alikhan N.F."/>
            <person name="Baker D."/>
            <person name="Gharbi K."/>
            <person name="Hall N."/>
            <person name="Watson M."/>
            <person name="Adriaenssens E.M."/>
            <person name="Foster-Nyarko E."/>
            <person name="Jarju S."/>
            <person name="Secka A."/>
            <person name="Antonio M."/>
            <person name="Oren A."/>
            <person name="Chaudhuri R.R."/>
            <person name="La Ragione R."/>
            <person name="Hildebrand F."/>
            <person name="Pallen M.J."/>
        </authorList>
    </citation>
    <scope>NUCLEOTIDE SEQUENCE</scope>
    <source>
        <strain evidence="5">ChiW4-1371</strain>
    </source>
</reference>
<dbReference type="SUPFAM" id="SSF54211">
    <property type="entry name" value="Ribosomal protein S5 domain 2-like"/>
    <property type="match status" value="1"/>
</dbReference>
<dbReference type="EMBL" id="DXAQ01000105">
    <property type="protein sequence ID" value="HIZ89641.1"/>
    <property type="molecule type" value="Genomic_DNA"/>
</dbReference>
<dbReference type="InterPro" id="IPR003593">
    <property type="entry name" value="AAA+_ATPase"/>
</dbReference>
<keyword evidence="3" id="KW-0067">ATP-binding</keyword>
<dbReference type="Pfam" id="PF13541">
    <property type="entry name" value="ChlI"/>
    <property type="match status" value="1"/>
</dbReference>
<keyword evidence="2" id="KW-0547">Nucleotide-binding</keyword>
<dbReference type="Pfam" id="PF13335">
    <property type="entry name" value="Mg_chelatase_C"/>
    <property type="match status" value="1"/>
</dbReference>
<dbReference type="InterPro" id="IPR001208">
    <property type="entry name" value="MCM_dom"/>
</dbReference>
<evidence type="ECO:0000259" key="4">
    <source>
        <dbReference type="PROSITE" id="PS50051"/>
    </source>
</evidence>
<dbReference type="InterPro" id="IPR025158">
    <property type="entry name" value="Mg_chelat-rel_C"/>
</dbReference>
<dbReference type="InterPro" id="IPR045006">
    <property type="entry name" value="CHLI-like"/>
</dbReference>
<dbReference type="InterPro" id="IPR000523">
    <property type="entry name" value="Mg_chelatse_chII-like_cat_dom"/>
</dbReference>
<organism evidence="5 6">
    <name type="scientific">Candidatus Mucispirillum faecigallinarum</name>
    <dbReference type="NCBI Taxonomy" id="2838699"/>
    <lineage>
        <taxon>Bacteria</taxon>
        <taxon>Pseudomonadati</taxon>
        <taxon>Deferribacterota</taxon>
        <taxon>Deferribacteres</taxon>
        <taxon>Deferribacterales</taxon>
        <taxon>Mucispirillaceae</taxon>
        <taxon>Mucispirillum</taxon>
    </lineage>
</organism>
<dbReference type="NCBIfam" id="TIGR00368">
    <property type="entry name" value="YifB family Mg chelatase-like AAA ATPase"/>
    <property type="match status" value="1"/>
</dbReference>
<feature type="domain" description="MCM C-terminal AAA(+) ATPase" evidence="4">
    <location>
        <begin position="293"/>
        <end position="392"/>
    </location>
</feature>
<gene>
    <name evidence="5" type="ORF">H9804_06825</name>
</gene>
<dbReference type="PROSITE" id="PS50051">
    <property type="entry name" value="MCM_2"/>
    <property type="match status" value="1"/>
</dbReference>
<comment type="caution">
    <text evidence="5">The sequence shown here is derived from an EMBL/GenBank/DDBJ whole genome shotgun (WGS) entry which is preliminary data.</text>
</comment>
<protein>
    <submittedName>
        <fullName evidence="5">YifB family Mg chelatase-like AAA ATPase</fullName>
    </submittedName>
</protein>
<dbReference type="InterPro" id="IPR004482">
    <property type="entry name" value="Mg_chelat-rel"/>
</dbReference>
<dbReference type="PANTHER" id="PTHR32039:SF7">
    <property type="entry name" value="COMPETENCE PROTEIN COMM"/>
    <property type="match status" value="1"/>
</dbReference>